<keyword evidence="5" id="KW-1185">Reference proteome</keyword>
<dbReference type="Proteomes" id="UP001199525">
    <property type="component" value="Unassembled WGS sequence"/>
</dbReference>
<dbReference type="InterPro" id="IPR016181">
    <property type="entry name" value="Acyl_CoA_acyltransferase"/>
</dbReference>
<dbReference type="EMBL" id="JAIVFQ010000184">
    <property type="protein sequence ID" value="MCC5605018.1"/>
    <property type="molecule type" value="Genomic_DNA"/>
</dbReference>
<dbReference type="Pfam" id="PF00583">
    <property type="entry name" value="Acetyltransf_1"/>
    <property type="match status" value="1"/>
</dbReference>
<name>A0ABS8IL46_9NOSO</name>
<dbReference type="PROSITE" id="PS51186">
    <property type="entry name" value="GNAT"/>
    <property type="match status" value="1"/>
</dbReference>
<proteinExistence type="predicted"/>
<dbReference type="PANTHER" id="PTHR43420">
    <property type="entry name" value="ACETYLTRANSFERASE"/>
    <property type="match status" value="1"/>
</dbReference>
<keyword evidence="2" id="KW-0012">Acyltransferase</keyword>
<organism evidence="4 5">
    <name type="scientific">Nostoc favosum CHAB5714</name>
    <dbReference type="NCBI Taxonomy" id="2780399"/>
    <lineage>
        <taxon>Bacteria</taxon>
        <taxon>Bacillati</taxon>
        <taxon>Cyanobacteriota</taxon>
        <taxon>Cyanophyceae</taxon>
        <taxon>Nostocales</taxon>
        <taxon>Nostocaceae</taxon>
        <taxon>Nostoc</taxon>
        <taxon>Nostoc favosum</taxon>
    </lineage>
</organism>
<accession>A0ABS8IL46</accession>
<evidence type="ECO:0000313" key="4">
    <source>
        <dbReference type="EMBL" id="MCC5605018.1"/>
    </source>
</evidence>
<evidence type="ECO:0000259" key="3">
    <source>
        <dbReference type="PROSITE" id="PS51186"/>
    </source>
</evidence>
<evidence type="ECO:0000256" key="1">
    <source>
        <dbReference type="ARBA" id="ARBA00022679"/>
    </source>
</evidence>
<gene>
    <name evidence="4" type="ORF">LC586_39330</name>
</gene>
<dbReference type="CDD" id="cd04301">
    <property type="entry name" value="NAT_SF"/>
    <property type="match status" value="1"/>
</dbReference>
<dbReference type="Gene3D" id="3.40.630.30">
    <property type="match status" value="1"/>
</dbReference>
<dbReference type="SUPFAM" id="SSF55729">
    <property type="entry name" value="Acyl-CoA N-acyltransferases (Nat)"/>
    <property type="match status" value="1"/>
</dbReference>
<dbReference type="InterPro" id="IPR050680">
    <property type="entry name" value="YpeA/RimI_acetyltransf"/>
</dbReference>
<protein>
    <submittedName>
        <fullName evidence="4">GNAT family N-acetyltransferase</fullName>
    </submittedName>
</protein>
<reference evidence="4 5" key="1">
    <citation type="journal article" date="2021" name="Microorganisms">
        <title>Genome Evolution of Filamentous Cyanobacterium Nostoc Species: From Facultative Symbiosis to Free Living.</title>
        <authorList>
            <person name="Huo D."/>
            <person name="Li H."/>
            <person name="Cai F."/>
            <person name="Guo X."/>
            <person name="Qiao Z."/>
            <person name="Wang W."/>
            <person name="Yu G."/>
            <person name="Li R."/>
        </authorList>
    </citation>
    <scope>NUCLEOTIDE SEQUENCE [LARGE SCALE GENOMIC DNA]</scope>
    <source>
        <strain evidence="4 5">CHAB 5714</strain>
    </source>
</reference>
<dbReference type="InterPro" id="IPR000182">
    <property type="entry name" value="GNAT_dom"/>
</dbReference>
<dbReference type="RefSeq" id="WP_229491185.1">
    <property type="nucleotide sequence ID" value="NZ_JAIVFQ010000184.1"/>
</dbReference>
<evidence type="ECO:0000256" key="2">
    <source>
        <dbReference type="ARBA" id="ARBA00023315"/>
    </source>
</evidence>
<evidence type="ECO:0000313" key="5">
    <source>
        <dbReference type="Proteomes" id="UP001199525"/>
    </source>
</evidence>
<sequence>MLATLSTRKATTADIPFLVRIEYEASLPPFNHCFWEDLLEGTGTTALQFIEAELRGNASNWGNVADFLILEAEGKPVAAASGYVPDTEDYCPLPLSCLEAIAQELNWSTENLTVFRDRYLALWGGDVRLFFLTPQATWIIESVAVLPEARGRGFGKALLKALLDEGRSQQHDFAGIMVINGNDVARHTYESIGFKPSPVKVTFLQSLKVWQWKHVDAEGHTLEDLSSSLEHGYV</sequence>
<keyword evidence="1" id="KW-0808">Transferase</keyword>
<comment type="caution">
    <text evidence="4">The sequence shown here is derived from an EMBL/GenBank/DDBJ whole genome shotgun (WGS) entry which is preliminary data.</text>
</comment>
<feature type="domain" description="N-acetyltransferase" evidence="3">
    <location>
        <begin position="5"/>
        <end position="216"/>
    </location>
</feature>